<proteinExistence type="inferred from homology"/>
<dbReference type="PANTHER" id="PTHR34294">
    <property type="entry name" value="TRANSCRIPTIONAL REGULATOR-RELATED"/>
    <property type="match status" value="1"/>
</dbReference>
<dbReference type="Gene3D" id="1.10.10.10">
    <property type="entry name" value="Winged helix-like DNA-binding domain superfamily/Winged helix DNA-binding domain"/>
    <property type="match status" value="1"/>
</dbReference>
<dbReference type="InterPro" id="IPR036388">
    <property type="entry name" value="WH-like_DNA-bd_sf"/>
</dbReference>
<dbReference type="EMBL" id="JAMOIM010000019">
    <property type="protein sequence ID" value="MCW6510901.1"/>
    <property type="molecule type" value="Genomic_DNA"/>
</dbReference>
<dbReference type="InterPro" id="IPR037171">
    <property type="entry name" value="NagB/RpiA_transferase-like"/>
</dbReference>
<keyword evidence="2" id="KW-0805">Transcription regulation</keyword>
<evidence type="ECO:0000256" key="4">
    <source>
        <dbReference type="ARBA" id="ARBA00023163"/>
    </source>
</evidence>
<dbReference type="PANTHER" id="PTHR34294:SF1">
    <property type="entry name" value="TRANSCRIPTIONAL REGULATOR LSRR"/>
    <property type="match status" value="1"/>
</dbReference>
<reference evidence="6" key="1">
    <citation type="submission" date="2022-05" db="EMBL/GenBank/DDBJ databases">
        <authorList>
            <person name="Pankratov T."/>
        </authorList>
    </citation>
    <scope>NUCLEOTIDE SEQUENCE</scope>
    <source>
        <strain evidence="6">BP6-180914</strain>
    </source>
</reference>
<comment type="caution">
    <text evidence="6">The sequence shown here is derived from an EMBL/GenBank/DDBJ whole genome shotgun (WGS) entry which is preliminary data.</text>
</comment>
<dbReference type="Pfam" id="PF04198">
    <property type="entry name" value="Sugar-bind"/>
    <property type="match status" value="1"/>
</dbReference>
<comment type="similarity">
    <text evidence="1">Belongs to the SorC transcriptional regulatory family.</text>
</comment>
<dbReference type="SUPFAM" id="SSF100950">
    <property type="entry name" value="NagB/RpiA/CoA transferase-like"/>
    <property type="match status" value="1"/>
</dbReference>
<dbReference type="GO" id="GO:0030246">
    <property type="term" value="F:carbohydrate binding"/>
    <property type="evidence" value="ECO:0007669"/>
    <property type="project" value="InterPro"/>
</dbReference>
<sequence length="326" mass="34980">MSQEVERKAVTEDESCLVARAAWLHHVGGLTQAEVATRLSVPNVKAHRLIARAGREGMVRVFVDGDIARCVKLEQKLCQAFGLSFCEVAPNIEEAALPLRALGVLGARYLRLVCEKGDHPVIGLGHGRTLAACVAHLPQIDVKKVRFVSLLGGFTRRFAANPFDVINRIAERTGAEAYVLPVPFCLNSAEDRAVLMAQRGIDEVFDLARSATLRFVGIGTVDGSAASLATSGMIEAQEFDDVARAGGRGEILGHFFDRRGQRVETELSGRLASLSYEDLRGGQLVAVAGGREKPEAIRAALLSGLVNGLLTDERTADALMGPRSGE</sequence>
<evidence type="ECO:0000259" key="5">
    <source>
        <dbReference type="Pfam" id="PF04198"/>
    </source>
</evidence>
<name>A0AA41Z0V4_9HYPH</name>
<dbReference type="GO" id="GO:0003677">
    <property type="term" value="F:DNA binding"/>
    <property type="evidence" value="ECO:0007669"/>
    <property type="project" value="UniProtKB-KW"/>
</dbReference>
<accession>A0AA41Z0V4</accession>
<protein>
    <submittedName>
        <fullName evidence="6">Sugar-binding transcriptional regulator</fullName>
    </submittedName>
</protein>
<gene>
    <name evidence="6" type="ORF">M8523_23110</name>
</gene>
<evidence type="ECO:0000256" key="2">
    <source>
        <dbReference type="ARBA" id="ARBA00023015"/>
    </source>
</evidence>
<evidence type="ECO:0000313" key="6">
    <source>
        <dbReference type="EMBL" id="MCW6510901.1"/>
    </source>
</evidence>
<dbReference type="Proteomes" id="UP001165667">
    <property type="component" value="Unassembled WGS sequence"/>
</dbReference>
<dbReference type="AlphaFoldDB" id="A0AA41Z0V4"/>
<evidence type="ECO:0000256" key="3">
    <source>
        <dbReference type="ARBA" id="ARBA00023125"/>
    </source>
</evidence>
<dbReference type="InterPro" id="IPR007324">
    <property type="entry name" value="Sugar-bd_dom_put"/>
</dbReference>
<organism evidence="6 7">
    <name type="scientific">Lichenifustis flavocetrariae</name>
    <dbReference type="NCBI Taxonomy" id="2949735"/>
    <lineage>
        <taxon>Bacteria</taxon>
        <taxon>Pseudomonadati</taxon>
        <taxon>Pseudomonadota</taxon>
        <taxon>Alphaproteobacteria</taxon>
        <taxon>Hyphomicrobiales</taxon>
        <taxon>Lichenihabitantaceae</taxon>
        <taxon>Lichenifustis</taxon>
    </lineage>
</organism>
<dbReference type="RefSeq" id="WP_282587276.1">
    <property type="nucleotide sequence ID" value="NZ_JAMOIM010000019.1"/>
</dbReference>
<keyword evidence="4" id="KW-0804">Transcription</keyword>
<dbReference type="InterPro" id="IPR051054">
    <property type="entry name" value="SorC_transcr_regulators"/>
</dbReference>
<keyword evidence="7" id="KW-1185">Reference proteome</keyword>
<keyword evidence="3" id="KW-0238">DNA-binding</keyword>
<evidence type="ECO:0000256" key="1">
    <source>
        <dbReference type="ARBA" id="ARBA00010466"/>
    </source>
</evidence>
<feature type="domain" description="Sugar-binding" evidence="5">
    <location>
        <begin position="67"/>
        <end position="320"/>
    </location>
</feature>
<dbReference type="Gene3D" id="3.40.50.1360">
    <property type="match status" value="1"/>
</dbReference>
<evidence type="ECO:0000313" key="7">
    <source>
        <dbReference type="Proteomes" id="UP001165667"/>
    </source>
</evidence>